<keyword evidence="2" id="KW-1133">Transmembrane helix</keyword>
<dbReference type="InterPro" id="IPR016032">
    <property type="entry name" value="Sig_transdc_resp-reg_C-effctor"/>
</dbReference>
<dbReference type="SUPFAM" id="SSF46894">
    <property type="entry name" value="C-terminal effector domain of the bipartite response regulators"/>
    <property type="match status" value="1"/>
</dbReference>
<keyword evidence="2" id="KW-0472">Membrane</keyword>
<protein>
    <recommendedName>
        <fullName evidence="3">HTH luxR-type domain-containing protein</fullName>
    </recommendedName>
</protein>
<comment type="caution">
    <text evidence="4">The sequence shown here is derived from an EMBL/GenBank/DDBJ whole genome shotgun (WGS) entry which is preliminary data.</text>
</comment>
<dbReference type="InterPro" id="IPR011123">
    <property type="entry name" value="Y_Y_Y"/>
</dbReference>
<gene>
    <name evidence="4" type="ORF">GCM10008088_04230</name>
</gene>
<dbReference type="EMBL" id="BMWY01000001">
    <property type="protein sequence ID" value="GGZ46037.1"/>
    <property type="molecule type" value="Genomic_DNA"/>
</dbReference>
<feature type="coiled-coil region" evidence="1">
    <location>
        <begin position="735"/>
        <end position="774"/>
    </location>
</feature>
<dbReference type="Proteomes" id="UP000615593">
    <property type="component" value="Unassembled WGS sequence"/>
</dbReference>
<keyword evidence="5" id="KW-1185">Reference proteome</keyword>
<evidence type="ECO:0000313" key="4">
    <source>
        <dbReference type="EMBL" id="GGZ46037.1"/>
    </source>
</evidence>
<dbReference type="SUPFAM" id="SSF50969">
    <property type="entry name" value="YVTN repeat-like/Quinoprotein amine dehydrogenase"/>
    <property type="match status" value="1"/>
</dbReference>
<dbReference type="InterPro" id="IPR013783">
    <property type="entry name" value="Ig-like_fold"/>
</dbReference>
<name>A0ABQ3BIL7_9FLAO</name>
<evidence type="ECO:0000256" key="1">
    <source>
        <dbReference type="SAM" id="Coils"/>
    </source>
</evidence>
<dbReference type="InterPro" id="IPR000792">
    <property type="entry name" value="Tscrpt_reg_LuxR_C"/>
</dbReference>
<dbReference type="Gene3D" id="2.130.10.10">
    <property type="entry name" value="YVTN repeat-like/Quinoprotein amine dehydrogenase"/>
    <property type="match status" value="2"/>
</dbReference>
<dbReference type="InterPro" id="IPR011044">
    <property type="entry name" value="Quino_amine_DH_bsu"/>
</dbReference>
<feature type="domain" description="HTH luxR-type" evidence="3">
    <location>
        <begin position="837"/>
        <end position="894"/>
    </location>
</feature>
<sequence>MAGNQNWMIAQDEEEDIYAANNAGLLRFDGERWQLHQLPEGSFIRSIAVADDKIFSGAYMDFGYWQKDETGKLNYTSLKELVDTPFIDGEQFWHIEAVNNYVVFQSLSRLYSYNIKTNKVVLLPTTNTITNLFKLNNKIYYQVADEGLYVIENGQDHVYISNAELNNQIVVGFFEYKNSRYLITRTNQIYRIEGEKLKEYHFENLDLASDESIFVAELTTNSTLALGTIGNGLKLYDLDDKTLTHFRQPSILNNTVLSLFTDSHGNLWSGLDNGISLVNLNSSVKIFSDTFGEIGTVYCSFRDNNILYLGTNQGLYAKTIASQEDFKLIPKTSGQVWSIQKINNHLLVGHDKGTFLIEKFQAQPIFEQTGTWEVKAYKNGLLQGHYNGMSYAEIDNGEIQQFQRFTNYDLSSRNLVIDSLENQVWVGHDHKGIYKLNVDESAKTIEVVDNYSLPTQEGTGLSVFKFYNELYVSTAKLIYQYNSSINSFEKAERFNSLFKGHQRITGVSKVIDGNTWWSFGQENIFQIAKDALQDDYVLNTITIPNSLRGIATSFENISAIDNNKFLIGSNLGYITFQLPFRSPEVSELKINNIAIANKGENYSSLAINANDIEIPFKDNFIRFSYTIPHYNLLSDVEYSTMLVGYDDHWSNWNTTGKTSFKNLPYGSYIFKVKGNLNGKETAVEEYRFTIAKPWYVSTLAIIIYAIIFLLIIYLTNRFYNNYYKKEQNKIIAENKKQLELQEITAQREIVTLKNQQLETEVASKNRELAASTMNIIRKNEFLSELKQKLNKANTNEDVEEVISIINKNIAEKDNWKLFKEAFDNADKDFLQSVKEKHPNLTSNDLKLCAYLRLNLSSKEIAPMLNISVRSVEIKRYRLRKKMDLAHEEGLVEYILTF</sequence>
<feature type="transmembrane region" description="Helical" evidence="2">
    <location>
        <begin position="694"/>
        <end position="715"/>
    </location>
</feature>
<reference evidence="5" key="1">
    <citation type="journal article" date="2019" name="Int. J. Syst. Evol. Microbiol.">
        <title>The Global Catalogue of Microorganisms (GCM) 10K type strain sequencing project: providing services to taxonomists for standard genome sequencing and annotation.</title>
        <authorList>
            <consortium name="The Broad Institute Genomics Platform"/>
            <consortium name="The Broad Institute Genome Sequencing Center for Infectious Disease"/>
            <person name="Wu L."/>
            <person name="Ma J."/>
        </authorList>
    </citation>
    <scope>NUCLEOTIDE SEQUENCE [LARGE SCALE GENOMIC DNA]</scope>
    <source>
        <strain evidence="5">KCTC 12708</strain>
    </source>
</reference>
<dbReference type="Gene3D" id="2.60.40.10">
    <property type="entry name" value="Immunoglobulins"/>
    <property type="match status" value="1"/>
</dbReference>
<keyword evidence="1" id="KW-0175">Coiled coil</keyword>
<dbReference type="Pfam" id="PF07495">
    <property type="entry name" value="Y_Y_Y"/>
    <property type="match status" value="1"/>
</dbReference>
<dbReference type="SUPFAM" id="SSF63829">
    <property type="entry name" value="Calcium-dependent phosphotriesterase"/>
    <property type="match status" value="1"/>
</dbReference>
<evidence type="ECO:0000256" key="2">
    <source>
        <dbReference type="SAM" id="Phobius"/>
    </source>
</evidence>
<proteinExistence type="predicted"/>
<dbReference type="InterPro" id="IPR036388">
    <property type="entry name" value="WH-like_DNA-bd_sf"/>
</dbReference>
<keyword evidence="2" id="KW-0812">Transmembrane</keyword>
<evidence type="ECO:0000313" key="5">
    <source>
        <dbReference type="Proteomes" id="UP000615593"/>
    </source>
</evidence>
<accession>A0ABQ3BIL7</accession>
<evidence type="ECO:0000259" key="3">
    <source>
        <dbReference type="SMART" id="SM00421"/>
    </source>
</evidence>
<dbReference type="InterPro" id="IPR015943">
    <property type="entry name" value="WD40/YVTN_repeat-like_dom_sf"/>
</dbReference>
<dbReference type="SMART" id="SM00421">
    <property type="entry name" value="HTH_LUXR"/>
    <property type="match status" value="1"/>
</dbReference>
<organism evidence="4 5">
    <name type="scientific">Mesonia mobilis</name>
    <dbReference type="NCBI Taxonomy" id="369791"/>
    <lineage>
        <taxon>Bacteria</taxon>
        <taxon>Pseudomonadati</taxon>
        <taxon>Bacteroidota</taxon>
        <taxon>Flavobacteriia</taxon>
        <taxon>Flavobacteriales</taxon>
        <taxon>Flavobacteriaceae</taxon>
        <taxon>Mesonia</taxon>
    </lineage>
</organism>
<dbReference type="Gene3D" id="1.10.10.10">
    <property type="entry name" value="Winged helix-like DNA-binding domain superfamily/Winged helix DNA-binding domain"/>
    <property type="match status" value="1"/>
</dbReference>